<dbReference type="PANTHER" id="PTHR48083:SF15">
    <property type="entry name" value="ACYL-COA DEHYDROGENASE APDG"/>
    <property type="match status" value="1"/>
</dbReference>
<evidence type="ECO:0000259" key="7">
    <source>
        <dbReference type="Pfam" id="PF00441"/>
    </source>
</evidence>
<dbReference type="InterPro" id="IPR037069">
    <property type="entry name" value="AcylCoA_DH/ox_N_sf"/>
</dbReference>
<reference evidence="11 13" key="2">
    <citation type="submission" date="2023-09" db="EMBL/GenBank/DDBJ databases">
        <title>Complete-Gapless Cercospora beticola genome.</title>
        <authorList>
            <person name="Wyatt N.A."/>
            <person name="Spanner R.E."/>
            <person name="Bolton M.D."/>
        </authorList>
    </citation>
    <scope>NUCLEOTIDE SEQUENCE [LARGE SCALE GENOMIC DNA]</scope>
    <source>
        <strain evidence="11">Cb09-40</strain>
    </source>
</reference>
<evidence type="ECO:0000256" key="1">
    <source>
        <dbReference type="ARBA" id="ARBA00001974"/>
    </source>
</evidence>
<dbReference type="SUPFAM" id="SSF47203">
    <property type="entry name" value="Acyl-CoA dehydrogenase C-terminal domain-like"/>
    <property type="match status" value="1"/>
</dbReference>
<evidence type="ECO:0000259" key="9">
    <source>
        <dbReference type="Pfam" id="PF02771"/>
    </source>
</evidence>
<name>A0A2G5H856_CERBT</name>
<keyword evidence="4 6" id="KW-0274">FAD</keyword>
<evidence type="ECO:0000256" key="5">
    <source>
        <dbReference type="ARBA" id="ARBA00023002"/>
    </source>
</evidence>
<feature type="domain" description="Acyl-CoA dehydrogenase/oxidase C-terminal" evidence="7">
    <location>
        <begin position="265"/>
        <end position="422"/>
    </location>
</feature>
<gene>
    <name evidence="10" type="ORF">CB0940_06837</name>
    <name evidence="11" type="ORF">RHO25_007388</name>
</gene>
<sequence length="434" mass="47888">MSTNEPIPFSEPPWLLKHPSPYYKESHWKWQRFCREFIDAHFTPHALQWERDGEVPSHVYDTFAKHNMMVPNLPAPLPVEWLKSVGIDHVGPVAVEEFDYMHVMIYSAEMMRCGLMGPVTAITTGFAFGVPPIVHFGSPELQKRFLPGLLTGRTRICIAITEPDAGSDVANVQTVAEKSKDGKHFIVNGTKKWITNGMWSDYASMCVRTGGEGPGGLSVLLVPLKNTEGVSMRKIPVVGGKASGTTFIELDDVKVPVENMLGKEGQGMKYIMTNFNHERMTIATLVAAQARVALAAAFEWVMKREAFGNPLINQAVVRHRLAKAGAELETLWAWVESFAYQMCHFKKEEADVKIGGLTALAKAKAGLVLNECGQCAQLLFGGNGYTATGQGELVSKIASEIHGARVPGGSEDVLFDLAIRQLLKNFQRQVYTKL</sequence>
<dbReference type="Proteomes" id="UP000230605">
    <property type="component" value="Chromosome 5"/>
</dbReference>
<dbReference type="EMBL" id="LKMD01000108">
    <property type="protein sequence ID" value="PIA88708.1"/>
    <property type="molecule type" value="Genomic_DNA"/>
</dbReference>
<evidence type="ECO:0000259" key="8">
    <source>
        <dbReference type="Pfam" id="PF02770"/>
    </source>
</evidence>
<dbReference type="GO" id="GO:0003995">
    <property type="term" value="F:acyl-CoA dehydrogenase activity"/>
    <property type="evidence" value="ECO:0007669"/>
    <property type="project" value="TreeGrafter"/>
</dbReference>
<keyword evidence="3 6" id="KW-0285">Flavoprotein</keyword>
<dbReference type="Pfam" id="PF02771">
    <property type="entry name" value="Acyl-CoA_dh_N"/>
    <property type="match status" value="1"/>
</dbReference>
<accession>A0A2G5H856</accession>
<dbReference type="Pfam" id="PF00441">
    <property type="entry name" value="Acyl-CoA_dh_1"/>
    <property type="match status" value="1"/>
</dbReference>
<dbReference type="AlphaFoldDB" id="A0A2G5H856"/>
<dbReference type="PANTHER" id="PTHR48083">
    <property type="entry name" value="MEDIUM-CHAIN SPECIFIC ACYL-COA DEHYDROGENASE, MITOCHONDRIAL-RELATED"/>
    <property type="match status" value="1"/>
</dbReference>
<dbReference type="EMBL" id="CP134188">
    <property type="protein sequence ID" value="WPB02752.1"/>
    <property type="molecule type" value="Genomic_DNA"/>
</dbReference>
<evidence type="ECO:0000256" key="6">
    <source>
        <dbReference type="RuleBase" id="RU362125"/>
    </source>
</evidence>
<dbReference type="Proteomes" id="UP001302367">
    <property type="component" value="Chromosome 5"/>
</dbReference>
<dbReference type="GO" id="GO:0050660">
    <property type="term" value="F:flavin adenine dinucleotide binding"/>
    <property type="evidence" value="ECO:0007669"/>
    <property type="project" value="InterPro"/>
</dbReference>
<evidence type="ECO:0000313" key="10">
    <source>
        <dbReference type="EMBL" id="PIA88708.1"/>
    </source>
</evidence>
<dbReference type="Gene3D" id="2.40.110.10">
    <property type="entry name" value="Butyryl-CoA Dehydrogenase, subunit A, domain 2"/>
    <property type="match status" value="1"/>
</dbReference>
<dbReference type="InterPro" id="IPR050741">
    <property type="entry name" value="Acyl-CoA_dehydrogenase"/>
</dbReference>
<evidence type="ECO:0000256" key="2">
    <source>
        <dbReference type="ARBA" id="ARBA00009347"/>
    </source>
</evidence>
<reference evidence="10 12" key="1">
    <citation type="submission" date="2015-10" db="EMBL/GenBank/DDBJ databases">
        <title>The cercosporin biosynthetic gene cluster was horizontally transferred to several fungal lineages and shown to be expanded in Cercospora beticola based on microsynteny with recipient genomes.</title>
        <authorList>
            <person name="De Jonge R."/>
            <person name="Ebert M.K."/>
            <person name="Suttle J.C."/>
            <person name="Jurick Ii W.M."/>
            <person name="Secor G.A."/>
            <person name="Thomma B.P."/>
            <person name="Van De Peer Y."/>
            <person name="Bolton M.D."/>
        </authorList>
    </citation>
    <scope>NUCLEOTIDE SEQUENCE [LARGE SCALE GENOMIC DNA]</scope>
    <source>
        <strain evidence="10 12">09-40</strain>
    </source>
</reference>
<keyword evidence="13" id="KW-1185">Reference proteome</keyword>
<dbReference type="SUPFAM" id="SSF56645">
    <property type="entry name" value="Acyl-CoA dehydrogenase NM domain-like"/>
    <property type="match status" value="1"/>
</dbReference>
<organism evidence="10 12">
    <name type="scientific">Cercospora beticola</name>
    <name type="common">Sugarbeet leaf spot fungus</name>
    <dbReference type="NCBI Taxonomy" id="122368"/>
    <lineage>
        <taxon>Eukaryota</taxon>
        <taxon>Fungi</taxon>
        <taxon>Dikarya</taxon>
        <taxon>Ascomycota</taxon>
        <taxon>Pezizomycotina</taxon>
        <taxon>Dothideomycetes</taxon>
        <taxon>Dothideomycetidae</taxon>
        <taxon>Mycosphaerellales</taxon>
        <taxon>Mycosphaerellaceae</taxon>
        <taxon>Cercospora</taxon>
    </lineage>
</organism>
<dbReference type="InterPro" id="IPR009075">
    <property type="entry name" value="AcylCo_DH/oxidase_C"/>
</dbReference>
<dbReference type="InterPro" id="IPR006091">
    <property type="entry name" value="Acyl-CoA_Oxase/DH_mid-dom"/>
</dbReference>
<evidence type="ECO:0000313" key="11">
    <source>
        <dbReference type="EMBL" id="WPB02752.1"/>
    </source>
</evidence>
<evidence type="ECO:0000313" key="13">
    <source>
        <dbReference type="Proteomes" id="UP001302367"/>
    </source>
</evidence>
<dbReference type="InterPro" id="IPR046373">
    <property type="entry name" value="Acyl-CoA_Oxase/DH_mid-dom_sf"/>
</dbReference>
<evidence type="ECO:0000313" key="12">
    <source>
        <dbReference type="Proteomes" id="UP000230605"/>
    </source>
</evidence>
<keyword evidence="5 6" id="KW-0560">Oxidoreductase</keyword>
<evidence type="ECO:0000256" key="3">
    <source>
        <dbReference type="ARBA" id="ARBA00022630"/>
    </source>
</evidence>
<dbReference type="Gene3D" id="1.10.540.10">
    <property type="entry name" value="Acyl-CoA dehydrogenase/oxidase, N-terminal domain"/>
    <property type="match status" value="1"/>
</dbReference>
<protein>
    <submittedName>
        <fullName evidence="10">Cyclohexane-1-carbonyl-CoA dehydrogenase</fullName>
    </submittedName>
</protein>
<feature type="domain" description="Acyl-CoA dehydrogenase/oxidase N-terminal" evidence="9">
    <location>
        <begin position="27"/>
        <end position="152"/>
    </location>
</feature>
<proteinExistence type="inferred from homology"/>
<comment type="similarity">
    <text evidence="2 6">Belongs to the acyl-CoA dehydrogenase family.</text>
</comment>
<dbReference type="InterPro" id="IPR036250">
    <property type="entry name" value="AcylCo_DH-like_C"/>
</dbReference>
<dbReference type="Pfam" id="PF02770">
    <property type="entry name" value="Acyl-CoA_dh_M"/>
    <property type="match status" value="1"/>
</dbReference>
<dbReference type="OrthoDB" id="10254877at2759"/>
<dbReference type="GO" id="GO:0005737">
    <property type="term" value="C:cytoplasm"/>
    <property type="evidence" value="ECO:0007669"/>
    <property type="project" value="TreeGrafter"/>
</dbReference>
<comment type="cofactor">
    <cofactor evidence="1 6">
        <name>FAD</name>
        <dbReference type="ChEBI" id="CHEBI:57692"/>
    </cofactor>
</comment>
<dbReference type="GO" id="GO:0033539">
    <property type="term" value="P:fatty acid beta-oxidation using acyl-CoA dehydrogenase"/>
    <property type="evidence" value="ECO:0007669"/>
    <property type="project" value="TreeGrafter"/>
</dbReference>
<dbReference type="InterPro" id="IPR009100">
    <property type="entry name" value="AcylCoA_DH/oxidase_NM_dom_sf"/>
</dbReference>
<evidence type="ECO:0000256" key="4">
    <source>
        <dbReference type="ARBA" id="ARBA00022827"/>
    </source>
</evidence>
<dbReference type="InterPro" id="IPR013786">
    <property type="entry name" value="AcylCoA_DH/ox_N"/>
</dbReference>
<dbReference type="Gene3D" id="1.20.140.10">
    <property type="entry name" value="Butyryl-CoA Dehydrogenase, subunit A, domain 3"/>
    <property type="match status" value="1"/>
</dbReference>
<feature type="domain" description="Acyl-CoA oxidase/dehydrogenase middle" evidence="8">
    <location>
        <begin position="157"/>
        <end position="253"/>
    </location>
</feature>